<keyword evidence="3" id="KW-0134">Cell wall</keyword>
<feature type="compositionally biased region" description="Polar residues" evidence="7">
    <location>
        <begin position="1370"/>
        <end position="1380"/>
    </location>
</feature>
<dbReference type="Proteomes" id="UP000621560">
    <property type="component" value="Unassembled WGS sequence"/>
</dbReference>
<protein>
    <submittedName>
        <fullName evidence="13">LPXTG cell wall anchor domain-containing protein</fullName>
    </submittedName>
</protein>
<dbReference type="EMBL" id="JACXIZ010000003">
    <property type="protein sequence ID" value="MBD2843679.1"/>
    <property type="molecule type" value="Genomic_DNA"/>
</dbReference>
<dbReference type="InterPro" id="IPR013783">
    <property type="entry name" value="Ig-like_fold"/>
</dbReference>
<feature type="domain" description="Collagen binding" evidence="10">
    <location>
        <begin position="337"/>
        <end position="453"/>
    </location>
</feature>
<comment type="caution">
    <text evidence="13">The sequence shown here is derived from an EMBL/GenBank/DDBJ whole genome shotgun (WGS) entry which is preliminary data.</text>
</comment>
<dbReference type="PANTHER" id="PTHR36108:SF13">
    <property type="entry name" value="COLOSSIN-B-RELATED"/>
    <property type="match status" value="1"/>
</dbReference>
<dbReference type="PANTHER" id="PTHR36108">
    <property type="entry name" value="COLOSSIN-B-RELATED"/>
    <property type="match status" value="1"/>
</dbReference>
<comment type="subcellular location">
    <subcellularLocation>
        <location evidence="1">Secreted</location>
        <location evidence="1">Cell wall</location>
        <topology evidence="1">Peptidoglycan-anchor</topology>
    </subcellularLocation>
</comment>
<dbReference type="Pfam" id="PF05737">
    <property type="entry name" value="Collagen_bind"/>
    <property type="match status" value="4"/>
</dbReference>
<keyword evidence="14" id="KW-1185">Reference proteome</keyword>
<feature type="domain" description="Collagen binding" evidence="10">
    <location>
        <begin position="753"/>
        <end position="871"/>
    </location>
</feature>
<keyword evidence="8" id="KW-1133">Transmembrane helix</keyword>
<dbReference type="InterPro" id="IPR008966">
    <property type="entry name" value="Adhesion_dom_sf"/>
</dbReference>
<keyword evidence="8" id="KW-0812">Transmembrane</keyword>
<dbReference type="Pfam" id="PF17961">
    <property type="entry name" value="Big_8"/>
    <property type="match status" value="1"/>
</dbReference>
<feature type="region of interest" description="Disordered" evidence="7">
    <location>
        <begin position="1271"/>
        <end position="1449"/>
    </location>
</feature>
<dbReference type="Gene3D" id="2.60.40.1280">
    <property type="match status" value="1"/>
</dbReference>
<dbReference type="GO" id="GO:0007155">
    <property type="term" value="P:cell adhesion"/>
    <property type="evidence" value="ECO:0007669"/>
    <property type="project" value="InterPro"/>
</dbReference>
<evidence type="ECO:0000259" key="10">
    <source>
        <dbReference type="Pfam" id="PF05737"/>
    </source>
</evidence>
<feature type="domain" description="Collagen binding" evidence="10">
    <location>
        <begin position="192"/>
        <end position="313"/>
    </location>
</feature>
<feature type="domain" description="SDR-like Ig" evidence="12">
    <location>
        <begin position="72"/>
        <end position="166"/>
    </location>
</feature>
<dbReference type="GO" id="GO:0005518">
    <property type="term" value="F:collagen binding"/>
    <property type="evidence" value="ECO:0007669"/>
    <property type="project" value="InterPro"/>
</dbReference>
<evidence type="ECO:0000256" key="3">
    <source>
        <dbReference type="ARBA" id="ARBA00022512"/>
    </source>
</evidence>
<evidence type="ECO:0000259" key="11">
    <source>
        <dbReference type="Pfam" id="PF17802"/>
    </source>
</evidence>
<evidence type="ECO:0000256" key="1">
    <source>
        <dbReference type="ARBA" id="ARBA00004168"/>
    </source>
</evidence>
<dbReference type="InterPro" id="IPR041171">
    <property type="entry name" value="SDR_Ig"/>
</dbReference>
<accession>A0A927BQH2</accession>
<keyword evidence="8" id="KW-0472">Membrane</keyword>
<evidence type="ECO:0000313" key="13">
    <source>
        <dbReference type="EMBL" id="MBD2843679.1"/>
    </source>
</evidence>
<feature type="compositionally biased region" description="Acidic residues" evidence="7">
    <location>
        <begin position="1274"/>
        <end position="1362"/>
    </location>
</feature>
<dbReference type="InterPro" id="IPR041033">
    <property type="entry name" value="SpaA_PFL_dom_1"/>
</dbReference>
<keyword evidence="5" id="KW-0732">Signal</keyword>
<evidence type="ECO:0000256" key="4">
    <source>
        <dbReference type="ARBA" id="ARBA00022525"/>
    </source>
</evidence>
<evidence type="ECO:0000259" key="9">
    <source>
        <dbReference type="Pfam" id="PF00746"/>
    </source>
</evidence>
<gene>
    <name evidence="13" type="ORF">IDH44_00630</name>
</gene>
<dbReference type="Gene3D" id="2.60.40.740">
    <property type="match status" value="5"/>
</dbReference>
<dbReference type="SUPFAM" id="SSF49478">
    <property type="entry name" value="Cna protein B-type domain"/>
    <property type="match status" value="2"/>
</dbReference>
<feature type="domain" description="SpaA-like prealbumin fold" evidence="11">
    <location>
        <begin position="990"/>
        <end position="1077"/>
    </location>
</feature>
<keyword evidence="4" id="KW-0964">Secreted</keyword>
<keyword evidence="6" id="KW-0572">Peptidoglycan-anchor</keyword>
<evidence type="ECO:0000256" key="7">
    <source>
        <dbReference type="SAM" id="MobiDB-lite"/>
    </source>
</evidence>
<evidence type="ECO:0000259" key="12">
    <source>
        <dbReference type="Pfam" id="PF17961"/>
    </source>
</evidence>
<feature type="domain" description="SpaA-like prealbumin fold" evidence="11">
    <location>
        <begin position="1177"/>
        <end position="1268"/>
    </location>
</feature>
<name>A0A927BQH2_9BACL</name>
<evidence type="ECO:0000313" key="14">
    <source>
        <dbReference type="Proteomes" id="UP000621560"/>
    </source>
</evidence>
<evidence type="ECO:0000256" key="2">
    <source>
        <dbReference type="ARBA" id="ARBA00007257"/>
    </source>
</evidence>
<feature type="transmembrane region" description="Helical" evidence="8">
    <location>
        <begin position="1454"/>
        <end position="1474"/>
    </location>
</feature>
<feature type="domain" description="SpaA-like prealbumin fold" evidence="11">
    <location>
        <begin position="897"/>
        <end position="985"/>
    </location>
</feature>
<organism evidence="13 14">
    <name type="scientific">Paenibacillus sabuli</name>
    <dbReference type="NCBI Taxonomy" id="2772509"/>
    <lineage>
        <taxon>Bacteria</taxon>
        <taxon>Bacillati</taxon>
        <taxon>Bacillota</taxon>
        <taxon>Bacilli</taxon>
        <taxon>Bacillales</taxon>
        <taxon>Paenibacillaceae</taxon>
        <taxon>Paenibacillus</taxon>
    </lineage>
</organism>
<dbReference type="SUPFAM" id="SSF49401">
    <property type="entry name" value="Bacterial adhesins"/>
    <property type="match status" value="6"/>
</dbReference>
<sequence length="1482" mass="159756">MRRHFTWISKLLLFSLVLQVLLPMSWAGKLAYADDSLPSVPGAVYVHDGNAILTNAELSMEDEYGEPVAAADKASIIAVKYEFALPNGHSYGDKHAFVFDVPEELDIYEAITDEKILFAGQEMGTFSVSMDGQVSILFNSFIETHSNISGSLEVLSQIREDVVVTEDRVVTVTPIEGQASKQIPLRFDYSGNTIDKRGVPDRGYNAAQIEWEIDFNKAMDEIANARLSDPIPSGQQLVPDSIKLYELISRLDGSVELGAEVSGPAIGTTDEGEDFAIALGDIKRAYRVVFATELTDGDATSYPNEAFLSGDGYPEVRAAATVAVARGKALEKRSTGYDQPTQTIEWEIRYNYNEKHINQVDALLRDLFNDSQELYGGIQVERVTIDVYGHEAGTSLVAPSVYDVSPISEAGRSGFELQFLSDLDAAYKIKYQTRAVNRVYDNTTITNEVRTDTIDSVAAQRGIQQGILTKRSTGANYKTKVASWEIVLNRDGYPMDDVMLTDVFENDGLTLLEETVVVTDDSGTLQRDTDYTLTAEVDGFELAFLSQITGRVLIKYDTVFDYAARDTVTYPNENGFRNLVTMDWVDETLTARSKSARETFTPDTYTRANGFKGGSYNAQTKEITWEIGVNYNLMDLADAQVLDYMLGNQRLIDGSLRVYELDLTGGENGTGDGDELTLGEDYDLEAVTGGNGEPGFRVTLGEIDKAYLITYRTSLDGELIVDEYDNTAILYDGPVEQAELEARVGITHGGEYVDKSGVQSGKLIDWKVEINYGQSTITNVKLIDTPSSNQMVLESAFHLFATDVSASGAVAKGAELVRDVDYTLALSETGFELAFANPIDTPYILEYQSLILAKVGDDVENQVTLAGDGITVEAVSNQEIIRVKRTTGWGEGEGELGSLVVTKVDADTSAPLAGAEFTLEDAYSGTVIAVKETEGDGTASFGPLLYGDYILKESGAPEGYVVGIANQMTVTVDQDPTELTVTNEKIRQAVRLVKHDAADNNVRLPGAELELQKLEGMDYVTVSTHTTNSQGEVVLNELEAGTYRFVEVQAPEYYLLDGTPVPFVIVQDQTEMVEVQKANTRGTGSIIVEKVDADQRDLLLGGAEFKLYDASNAEVASVTSSAYLPLEMTNLPYGRYVLREVKAPEGYLLSADESELELTLVQPSLTQQIANQKLDRSVRLLKVDAEDAGKSLAGAQFKLLVQPAGATDYIDWPGGEWLTTDQSGELVLADLEPGHYQFIEIAAPEGYKLDAKPIEFEIASDQTASIELTFSNEAVEDVEEPGTDDPGTDDPGTDDPGTDDPGADDPGTDDPGTDDPGTDDPGTDDPGADDPGTDDPGTDDPGTDDPGTDDPGTDDPGTDDPGTDNPGTDSPASEESNTEQPGDDGASPQPSGPDAEPGPGDSGADAPGIGTEDETGVDPNAADDLGVDGALPESGEDNRGDGQVAPLLPKTGEAFPVAPIVGGALLLVAAYLFFSRRPAVKK</sequence>
<reference evidence="13" key="1">
    <citation type="submission" date="2020-09" db="EMBL/GenBank/DDBJ databases">
        <title>A novel bacterium of genus Paenibacillus, isolated from South China Sea.</title>
        <authorList>
            <person name="Huang H."/>
            <person name="Mo K."/>
            <person name="Hu Y."/>
        </authorList>
    </citation>
    <scope>NUCLEOTIDE SEQUENCE</scope>
    <source>
        <strain evidence="13">IB182496</strain>
    </source>
</reference>
<dbReference type="InterPro" id="IPR011252">
    <property type="entry name" value="Fibrogen-bd_dom1"/>
</dbReference>
<dbReference type="InterPro" id="IPR019931">
    <property type="entry name" value="LPXTG_anchor"/>
</dbReference>
<evidence type="ECO:0000256" key="6">
    <source>
        <dbReference type="ARBA" id="ARBA00023088"/>
    </source>
</evidence>
<feature type="domain" description="SpaA-like prealbumin fold" evidence="11">
    <location>
        <begin position="1084"/>
        <end position="1162"/>
    </location>
</feature>
<dbReference type="NCBIfam" id="TIGR01167">
    <property type="entry name" value="LPXTG_anchor"/>
    <property type="match status" value="1"/>
</dbReference>
<evidence type="ECO:0000256" key="8">
    <source>
        <dbReference type="SAM" id="Phobius"/>
    </source>
</evidence>
<feature type="domain" description="Collagen binding" evidence="10">
    <location>
        <begin position="609"/>
        <end position="737"/>
    </location>
</feature>
<feature type="domain" description="Gram-positive cocci surface proteins LPxTG" evidence="9">
    <location>
        <begin position="1446"/>
        <end position="1477"/>
    </location>
</feature>
<comment type="similarity">
    <text evidence="2">Belongs to the serine-aspartate repeat-containing protein (SDr) family.</text>
</comment>
<dbReference type="InterPro" id="IPR008456">
    <property type="entry name" value="Collagen-bd_dom"/>
</dbReference>
<feature type="compositionally biased region" description="Low complexity" evidence="7">
    <location>
        <begin position="1392"/>
        <end position="1408"/>
    </location>
</feature>
<dbReference type="Pfam" id="PF00746">
    <property type="entry name" value="Gram_pos_anchor"/>
    <property type="match status" value="1"/>
</dbReference>
<dbReference type="RefSeq" id="WP_190913718.1">
    <property type="nucleotide sequence ID" value="NZ_JACXIZ010000003.1"/>
</dbReference>
<dbReference type="Pfam" id="PF17802">
    <property type="entry name" value="SpaA"/>
    <property type="match status" value="4"/>
</dbReference>
<evidence type="ECO:0000256" key="5">
    <source>
        <dbReference type="ARBA" id="ARBA00022729"/>
    </source>
</evidence>
<proteinExistence type="inferred from homology"/>
<dbReference type="Gene3D" id="2.60.40.10">
    <property type="entry name" value="Immunoglobulins"/>
    <property type="match status" value="4"/>
</dbReference>